<feature type="region of interest" description="Disordered" evidence="1">
    <location>
        <begin position="328"/>
        <end position="378"/>
    </location>
</feature>
<organism evidence="2 3">
    <name type="scientific">Phytophthora infestans</name>
    <name type="common">Potato late blight agent</name>
    <name type="synonym">Botrytis infestans</name>
    <dbReference type="NCBI Taxonomy" id="4787"/>
    <lineage>
        <taxon>Eukaryota</taxon>
        <taxon>Sar</taxon>
        <taxon>Stramenopiles</taxon>
        <taxon>Oomycota</taxon>
        <taxon>Peronosporomycetes</taxon>
        <taxon>Peronosporales</taxon>
        <taxon>Peronosporaceae</taxon>
        <taxon>Phytophthora</taxon>
    </lineage>
</organism>
<feature type="compositionally biased region" description="Basic and acidic residues" evidence="1">
    <location>
        <begin position="1"/>
        <end position="12"/>
    </location>
</feature>
<name>A0A8S9UNG6_PHYIN</name>
<feature type="compositionally biased region" description="Polar residues" evidence="1">
    <location>
        <begin position="354"/>
        <end position="365"/>
    </location>
</feature>
<feature type="compositionally biased region" description="Basic and acidic residues" evidence="1">
    <location>
        <begin position="28"/>
        <end position="44"/>
    </location>
</feature>
<gene>
    <name evidence="2" type="ORF">GN958_ATG09915</name>
</gene>
<feature type="compositionally biased region" description="Acidic residues" evidence="1">
    <location>
        <begin position="369"/>
        <end position="378"/>
    </location>
</feature>
<feature type="region of interest" description="Disordered" evidence="1">
    <location>
        <begin position="258"/>
        <end position="291"/>
    </location>
</feature>
<protein>
    <submittedName>
        <fullName evidence="2">Uncharacterized protein</fullName>
    </submittedName>
</protein>
<evidence type="ECO:0000313" key="2">
    <source>
        <dbReference type="EMBL" id="KAF4141067.1"/>
    </source>
</evidence>
<proteinExistence type="predicted"/>
<sequence length="515" mass="57232">MMETNFRRRASEHPIGIRSTNRSLSPKDSIKKQKQDRKTKERQDQEISNLNVLIGQLEDRDTQQQAFATLIGSLPELDPSMVKEVYALIEKNKERVRTLVLAGRHDSVSVVREAAIPAVRAFECLEKLCPPMSGKLMSSASATSYDFAPPKPLGYSFANKRWKPAVISAHGSDNPKAKSDPSSLSFEATEEINDQSFDEHEGDEAAPSCEAMTDEDDPAPPMNQTKLVKSNAGTPAHLLPESSQDETFTELYMDQAAAPENGDGTENPSIEDEKSGAKQNNQAQHKDFSLNKVPLKSSVAGTTAQSMQAVAGSLQTVETLKQFVAKQRAQTRTRHAQHQDIPRISLPKRRRSRSVNQADSFQSNHDATIDDNNEQDDDDTTCTLELTRAEAAREAAQCGEYELAFRLCIVEDDLDLLRRTMTMIRTPCITTLSAMARNALCTAFLSLLDGDEGEDSPDSWLALRWLQEWAVDDRRQFEQLDPRIVHALSSKLNEMAMTSSKISLAAAHVVFLLRV</sequence>
<dbReference type="Proteomes" id="UP000704712">
    <property type="component" value="Unassembled WGS sequence"/>
</dbReference>
<feature type="region of interest" description="Disordered" evidence="1">
    <location>
        <begin position="193"/>
        <end position="228"/>
    </location>
</feature>
<evidence type="ECO:0000256" key="1">
    <source>
        <dbReference type="SAM" id="MobiDB-lite"/>
    </source>
</evidence>
<dbReference type="AlphaFoldDB" id="A0A8S9UNG6"/>
<dbReference type="EMBL" id="JAACNO010001405">
    <property type="protein sequence ID" value="KAF4141067.1"/>
    <property type="molecule type" value="Genomic_DNA"/>
</dbReference>
<reference evidence="2" key="1">
    <citation type="submission" date="2020-03" db="EMBL/GenBank/DDBJ databases">
        <title>Hybrid Assembly of Korean Phytophthora infestans isolates.</title>
        <authorList>
            <person name="Prokchorchik M."/>
            <person name="Lee Y."/>
            <person name="Seo J."/>
            <person name="Cho J.-H."/>
            <person name="Park Y.-E."/>
            <person name="Jang D.-C."/>
            <person name="Im J.-S."/>
            <person name="Choi J.-G."/>
            <person name="Park H.-J."/>
            <person name="Lee G.-B."/>
            <person name="Lee Y.-G."/>
            <person name="Hong S.-Y."/>
            <person name="Cho K."/>
            <person name="Sohn K.H."/>
        </authorList>
    </citation>
    <scope>NUCLEOTIDE SEQUENCE</scope>
    <source>
        <strain evidence="2">KR_2_A2</strain>
    </source>
</reference>
<feature type="region of interest" description="Disordered" evidence="1">
    <location>
        <begin position="1"/>
        <end position="44"/>
    </location>
</feature>
<evidence type="ECO:0000313" key="3">
    <source>
        <dbReference type="Proteomes" id="UP000704712"/>
    </source>
</evidence>
<accession>A0A8S9UNG6</accession>
<comment type="caution">
    <text evidence="2">The sequence shown here is derived from an EMBL/GenBank/DDBJ whole genome shotgun (WGS) entry which is preliminary data.</text>
</comment>